<reference evidence="8 9" key="1">
    <citation type="journal article" date="2017" name="Nature">
        <title>The Apostasia genome and the evolution of orchids.</title>
        <authorList>
            <person name="Zhang G.Q."/>
            <person name="Liu K.W."/>
            <person name="Li Z."/>
            <person name="Lohaus R."/>
            <person name="Hsiao Y.Y."/>
            <person name="Niu S.C."/>
            <person name="Wang J.Y."/>
            <person name="Lin Y.C."/>
            <person name="Xu Q."/>
            <person name="Chen L.J."/>
            <person name="Yoshida K."/>
            <person name="Fujiwara S."/>
            <person name="Wang Z.W."/>
            <person name="Zhang Y.Q."/>
            <person name="Mitsuda N."/>
            <person name="Wang M."/>
            <person name="Liu G.H."/>
            <person name="Pecoraro L."/>
            <person name="Huang H.X."/>
            <person name="Xiao X.J."/>
            <person name="Lin M."/>
            <person name="Wu X.Y."/>
            <person name="Wu W.L."/>
            <person name="Chen Y.Y."/>
            <person name="Chang S.B."/>
            <person name="Sakamoto S."/>
            <person name="Ohme-Takagi M."/>
            <person name="Yagi M."/>
            <person name="Zeng S.J."/>
            <person name="Shen C.Y."/>
            <person name="Yeh C.M."/>
            <person name="Luo Y.B."/>
            <person name="Tsai W.C."/>
            <person name="Van de Peer Y."/>
            <person name="Liu Z.J."/>
        </authorList>
    </citation>
    <scope>NUCLEOTIDE SEQUENCE [LARGE SCALE GENOMIC DNA]</scope>
    <source>
        <strain evidence="9">cv. Shenzhen</strain>
        <tissue evidence="8">Stem</tissue>
    </source>
</reference>
<dbReference type="STRING" id="1088818.A0A2I0A5Z3"/>
<dbReference type="Proteomes" id="UP000236161">
    <property type="component" value="Unassembled WGS sequence"/>
</dbReference>
<dbReference type="EMBL" id="KZ452015">
    <property type="protein sequence ID" value="PKA50960.1"/>
    <property type="molecule type" value="Genomic_DNA"/>
</dbReference>
<protein>
    <submittedName>
        <fullName evidence="8">Putative WRKY transcription factor 72</fullName>
    </submittedName>
</protein>
<dbReference type="SMART" id="SM00774">
    <property type="entry name" value="WRKY"/>
    <property type="match status" value="1"/>
</dbReference>
<feature type="domain" description="WRKY" evidence="7">
    <location>
        <begin position="245"/>
        <end position="288"/>
    </location>
</feature>
<dbReference type="OrthoDB" id="1686353at2759"/>
<feature type="region of interest" description="Disordered" evidence="6">
    <location>
        <begin position="180"/>
        <end position="235"/>
    </location>
</feature>
<evidence type="ECO:0000256" key="1">
    <source>
        <dbReference type="ARBA" id="ARBA00004123"/>
    </source>
</evidence>
<dbReference type="GO" id="GO:0043565">
    <property type="term" value="F:sequence-specific DNA binding"/>
    <property type="evidence" value="ECO:0007669"/>
    <property type="project" value="InterPro"/>
</dbReference>
<dbReference type="PANTHER" id="PTHR31429">
    <property type="entry name" value="WRKY TRANSCRIPTION FACTOR 36-RELATED"/>
    <property type="match status" value="1"/>
</dbReference>
<keyword evidence="2" id="KW-0805">Transcription regulation</keyword>
<accession>A0A2I0A5Z3</accession>
<keyword evidence="5" id="KW-0539">Nucleus</keyword>
<evidence type="ECO:0000313" key="9">
    <source>
        <dbReference type="Proteomes" id="UP000236161"/>
    </source>
</evidence>
<keyword evidence="3" id="KW-0238">DNA-binding</keyword>
<feature type="compositionally biased region" description="Polar residues" evidence="6">
    <location>
        <begin position="41"/>
        <end position="50"/>
    </location>
</feature>
<dbReference type="PROSITE" id="PS50811">
    <property type="entry name" value="WRKY"/>
    <property type="match status" value="1"/>
</dbReference>
<evidence type="ECO:0000313" key="8">
    <source>
        <dbReference type="EMBL" id="PKA50960.1"/>
    </source>
</evidence>
<feature type="compositionally biased region" description="Basic and acidic residues" evidence="6">
    <location>
        <begin position="14"/>
        <end position="31"/>
    </location>
</feature>
<keyword evidence="9" id="KW-1185">Reference proteome</keyword>
<name>A0A2I0A5Z3_9ASPA</name>
<keyword evidence="4" id="KW-0804">Transcription</keyword>
<dbReference type="Gene3D" id="2.20.25.80">
    <property type="entry name" value="WRKY domain"/>
    <property type="match status" value="1"/>
</dbReference>
<evidence type="ECO:0000259" key="7">
    <source>
        <dbReference type="PROSITE" id="PS50811"/>
    </source>
</evidence>
<evidence type="ECO:0000256" key="5">
    <source>
        <dbReference type="ARBA" id="ARBA00023242"/>
    </source>
</evidence>
<dbReference type="InterPro" id="IPR044810">
    <property type="entry name" value="WRKY_plant"/>
</dbReference>
<evidence type="ECO:0000256" key="4">
    <source>
        <dbReference type="ARBA" id="ARBA00023163"/>
    </source>
</evidence>
<feature type="region of interest" description="Disordered" evidence="6">
    <location>
        <begin position="133"/>
        <end position="162"/>
    </location>
</feature>
<organism evidence="8 9">
    <name type="scientific">Apostasia shenzhenica</name>
    <dbReference type="NCBI Taxonomy" id="1088818"/>
    <lineage>
        <taxon>Eukaryota</taxon>
        <taxon>Viridiplantae</taxon>
        <taxon>Streptophyta</taxon>
        <taxon>Embryophyta</taxon>
        <taxon>Tracheophyta</taxon>
        <taxon>Spermatophyta</taxon>
        <taxon>Magnoliopsida</taxon>
        <taxon>Liliopsida</taxon>
        <taxon>Asparagales</taxon>
        <taxon>Orchidaceae</taxon>
        <taxon>Apostasioideae</taxon>
        <taxon>Apostasia</taxon>
    </lineage>
</organism>
<evidence type="ECO:0000256" key="2">
    <source>
        <dbReference type="ARBA" id="ARBA00023015"/>
    </source>
</evidence>
<evidence type="ECO:0000256" key="6">
    <source>
        <dbReference type="SAM" id="MobiDB-lite"/>
    </source>
</evidence>
<dbReference type="GO" id="GO:0003700">
    <property type="term" value="F:DNA-binding transcription factor activity"/>
    <property type="evidence" value="ECO:0007669"/>
    <property type="project" value="InterPro"/>
</dbReference>
<feature type="region of interest" description="Disordered" evidence="6">
    <location>
        <begin position="1"/>
        <end position="74"/>
    </location>
</feature>
<dbReference type="AlphaFoldDB" id="A0A2I0A5Z3"/>
<dbReference type="PANTHER" id="PTHR31429:SF24">
    <property type="entry name" value="WRKY TRANSCRIPTION FACTOR 72-RELATED"/>
    <property type="match status" value="1"/>
</dbReference>
<dbReference type="InterPro" id="IPR003657">
    <property type="entry name" value="WRKY_dom"/>
</dbReference>
<gene>
    <name evidence="8" type="primary">WRKY72</name>
    <name evidence="8" type="ORF">AXF42_Ash007616</name>
</gene>
<dbReference type="SUPFAM" id="SSF118290">
    <property type="entry name" value="WRKY DNA-binding domain"/>
    <property type="match status" value="1"/>
</dbReference>
<proteinExistence type="predicted"/>
<sequence length="307" mass="34444">MEVMLMKKTAVAAKADDQRVKGEESGREYTEKAMGAKPVSSGDSSKTSPNEADPNISNKDDQLESTRAKMSEVREENERLKTLLAHIVKEYQSLQMHFFDIKKKDDIEAGKKPIEPSALSHADLDQVDVDQEHELVSLSLGSGSSERKKKKEENEGAVNGIKSAEFSEELTLGLDCKTEPTAAADEDHKKEQESSLSPENSSEETNKEENWPPSRALKTVRRPGDDEPAPQAHVKRARVSVRARCDAPTMNDGCQWRKYGQKIAKGNPCPRAYYRCTVAPGCPVRKQVICLFKYIYIYIYIYNIIFV</sequence>
<evidence type="ECO:0000256" key="3">
    <source>
        <dbReference type="ARBA" id="ARBA00023125"/>
    </source>
</evidence>
<dbReference type="InterPro" id="IPR036576">
    <property type="entry name" value="WRKY_dom_sf"/>
</dbReference>
<dbReference type="Pfam" id="PF03106">
    <property type="entry name" value="WRKY"/>
    <property type="match status" value="1"/>
</dbReference>
<dbReference type="GO" id="GO:0005634">
    <property type="term" value="C:nucleus"/>
    <property type="evidence" value="ECO:0007669"/>
    <property type="project" value="UniProtKB-SubCell"/>
</dbReference>
<feature type="compositionally biased region" description="Basic and acidic residues" evidence="6">
    <location>
        <begin position="58"/>
        <end position="74"/>
    </location>
</feature>
<comment type="subcellular location">
    <subcellularLocation>
        <location evidence="1">Nucleus</location>
    </subcellularLocation>
</comment>